<keyword evidence="3" id="KW-1185">Reference proteome</keyword>
<evidence type="ECO:0000313" key="3">
    <source>
        <dbReference type="Proteomes" id="UP001139646"/>
    </source>
</evidence>
<keyword evidence="2" id="KW-0378">Hydrolase</keyword>
<dbReference type="InterPro" id="IPR000073">
    <property type="entry name" value="AB_hydrolase_1"/>
</dbReference>
<dbReference type="InterPro" id="IPR029058">
    <property type="entry name" value="AB_hydrolase_fold"/>
</dbReference>
<sequence>MAHEKYGHDERYPVENNWQPLVDELIDFVKQQLDVHQQKQVINVGHSFGGVISFIAACQQPELFSGLIMLDPPVITGSTAFMMKFLKKHDS</sequence>
<gene>
    <name evidence="2" type="ORF">L3081_08730</name>
</gene>
<evidence type="ECO:0000313" key="2">
    <source>
        <dbReference type="EMBL" id="MCI2283470.1"/>
    </source>
</evidence>
<organism evidence="2 3">
    <name type="scientific">Colwellia maritima</name>
    <dbReference type="NCBI Taxonomy" id="2912588"/>
    <lineage>
        <taxon>Bacteria</taxon>
        <taxon>Pseudomonadati</taxon>
        <taxon>Pseudomonadota</taxon>
        <taxon>Gammaproteobacteria</taxon>
        <taxon>Alteromonadales</taxon>
        <taxon>Colwelliaceae</taxon>
        <taxon>Colwellia</taxon>
    </lineage>
</organism>
<dbReference type="GO" id="GO:0016787">
    <property type="term" value="F:hydrolase activity"/>
    <property type="evidence" value="ECO:0007669"/>
    <property type="project" value="UniProtKB-KW"/>
</dbReference>
<protein>
    <submittedName>
        <fullName evidence="2">Alpha/beta hydrolase</fullName>
    </submittedName>
</protein>
<dbReference type="Proteomes" id="UP001139646">
    <property type="component" value="Unassembled WGS sequence"/>
</dbReference>
<evidence type="ECO:0000259" key="1">
    <source>
        <dbReference type="Pfam" id="PF00561"/>
    </source>
</evidence>
<dbReference type="EMBL" id="JAKKSL010000001">
    <property type="protein sequence ID" value="MCI2283470.1"/>
    <property type="molecule type" value="Genomic_DNA"/>
</dbReference>
<dbReference type="Pfam" id="PF00561">
    <property type="entry name" value="Abhydrolase_1"/>
    <property type="match status" value="1"/>
</dbReference>
<accession>A0ABS9X082</accession>
<comment type="caution">
    <text evidence="2">The sequence shown here is derived from an EMBL/GenBank/DDBJ whole genome shotgun (WGS) entry which is preliminary data.</text>
</comment>
<dbReference type="Gene3D" id="3.40.50.1820">
    <property type="entry name" value="alpha/beta hydrolase"/>
    <property type="match status" value="1"/>
</dbReference>
<feature type="domain" description="AB hydrolase-1" evidence="1">
    <location>
        <begin position="23"/>
        <end position="74"/>
    </location>
</feature>
<dbReference type="RefSeq" id="WP_242285702.1">
    <property type="nucleotide sequence ID" value="NZ_JAKKSL010000001.1"/>
</dbReference>
<proteinExistence type="predicted"/>
<reference evidence="2" key="1">
    <citation type="submission" date="2022-01" db="EMBL/GenBank/DDBJ databases">
        <title>Colwellia maritima, isolated from seawater.</title>
        <authorList>
            <person name="Kristyanto S."/>
            <person name="Jung J."/>
            <person name="Jeon C.O."/>
        </authorList>
    </citation>
    <scope>NUCLEOTIDE SEQUENCE</scope>
    <source>
        <strain evidence="2">MSW7</strain>
    </source>
</reference>
<dbReference type="SUPFAM" id="SSF53474">
    <property type="entry name" value="alpha/beta-Hydrolases"/>
    <property type="match status" value="1"/>
</dbReference>
<name>A0ABS9X082_9GAMM</name>